<protein>
    <submittedName>
        <fullName evidence="2">Uncharacterized protein</fullName>
    </submittedName>
</protein>
<gene>
    <name evidence="2" type="primary">41</name>
    <name evidence="2" type="ORF">ANAYA_41</name>
</gene>
<keyword evidence="1" id="KW-1133">Transmembrane helix</keyword>
<dbReference type="RefSeq" id="YP_009614060.1">
    <property type="nucleotide sequence ID" value="NC_042031.1"/>
</dbReference>
<keyword evidence="1" id="KW-0812">Transmembrane</keyword>
<proteinExistence type="predicted"/>
<dbReference type="Proteomes" id="UP000225505">
    <property type="component" value="Segment"/>
</dbReference>
<organism evidence="2 3">
    <name type="scientific">Mycobacterium phage Anaya</name>
    <dbReference type="NCBI Taxonomy" id="2902832"/>
    <lineage>
        <taxon>Viruses</taxon>
        <taxon>Duplodnaviria</taxon>
        <taxon>Heunggongvirae</taxon>
        <taxon>Uroviricota</taxon>
        <taxon>Caudoviricetes</taxon>
        <taxon>Weiservirinae</taxon>
        <taxon>Anayavirus</taxon>
        <taxon>Anayavirus anaya</taxon>
    </lineage>
</organism>
<evidence type="ECO:0000313" key="2">
    <source>
        <dbReference type="EMBL" id="AEK08000.1"/>
    </source>
</evidence>
<reference evidence="2 3" key="1">
    <citation type="journal article" date="2012" name="J. Virol.">
        <title>Complete Genome Sequences of 138 Mycobacteriophages.</title>
        <authorList>
            <consortium name="the Science Education Alliance Phage Hunters Advancing Genomics and Evolutionary Science Program"/>
            <consortium name="the KwaZulu-Natal Research Institute for Tuberculosis and HIV Mycobacterial Genetics Course Students"/>
            <consortium name="the Phage Hunters Integrating Research and Education Program"/>
            <person name="Hatfull G.F."/>
        </authorList>
    </citation>
    <scope>NUCLEOTIDE SEQUENCE [LARGE SCALE GENOMIC DNA]</scope>
    <source>
        <strain evidence="3">Anaya</strain>
    </source>
</reference>
<evidence type="ECO:0000313" key="3">
    <source>
        <dbReference type="Proteomes" id="UP000225505"/>
    </source>
</evidence>
<keyword evidence="3" id="KW-1185">Reference proteome</keyword>
<evidence type="ECO:0000256" key="1">
    <source>
        <dbReference type="SAM" id="Phobius"/>
    </source>
</evidence>
<name>G1BPY9_9CAUD</name>
<accession>G1BPY9</accession>
<dbReference type="EMBL" id="JF704106">
    <property type="protein sequence ID" value="AEK08000.1"/>
    <property type="molecule type" value="Genomic_DNA"/>
</dbReference>
<dbReference type="GeneID" id="40090464"/>
<keyword evidence="1" id="KW-0472">Membrane</keyword>
<feature type="transmembrane region" description="Helical" evidence="1">
    <location>
        <begin position="36"/>
        <end position="57"/>
    </location>
</feature>
<sequence>MRVTSFVLSLVGICLFVLGMTTLSAGLEDSQTLLTWIGASALAAGILAYGVAIRKALVTRKARRR</sequence>